<gene>
    <name evidence="1" type="ORF">GCM10012289_49350</name>
</gene>
<reference evidence="1" key="2">
    <citation type="submission" date="2020-09" db="EMBL/GenBank/DDBJ databases">
        <authorList>
            <person name="Sun Q."/>
            <person name="Zhou Y."/>
        </authorList>
    </citation>
    <scope>NUCLEOTIDE SEQUENCE</scope>
    <source>
        <strain evidence="1">CGMCC 4.7368</strain>
    </source>
</reference>
<name>A0A918DNN7_9ACTN</name>
<accession>A0A918DNN7</accession>
<protein>
    <submittedName>
        <fullName evidence="1">Uncharacterized protein</fullName>
    </submittedName>
</protein>
<sequence length="44" mass="5166">MCSVICDSCKEKHHEDCRGGSWCDCQHQSREESHESELDWLRQG</sequence>
<keyword evidence="2" id="KW-1185">Reference proteome</keyword>
<dbReference type="AlphaFoldDB" id="A0A918DNN7"/>
<dbReference type="Proteomes" id="UP000646523">
    <property type="component" value="Unassembled WGS sequence"/>
</dbReference>
<evidence type="ECO:0000313" key="1">
    <source>
        <dbReference type="EMBL" id="GGO75105.1"/>
    </source>
</evidence>
<proteinExistence type="predicted"/>
<organism evidence="1 2">
    <name type="scientific">Nonomuraea cavernae</name>
    <dbReference type="NCBI Taxonomy" id="2045107"/>
    <lineage>
        <taxon>Bacteria</taxon>
        <taxon>Bacillati</taxon>
        <taxon>Actinomycetota</taxon>
        <taxon>Actinomycetes</taxon>
        <taxon>Streptosporangiales</taxon>
        <taxon>Streptosporangiaceae</taxon>
        <taxon>Nonomuraea</taxon>
    </lineage>
</organism>
<comment type="caution">
    <text evidence="1">The sequence shown here is derived from an EMBL/GenBank/DDBJ whole genome shotgun (WGS) entry which is preliminary data.</text>
</comment>
<dbReference type="EMBL" id="BMNH01000016">
    <property type="protein sequence ID" value="GGO75105.1"/>
    <property type="molecule type" value="Genomic_DNA"/>
</dbReference>
<reference evidence="1" key="1">
    <citation type="journal article" date="2014" name="Int. J. Syst. Evol. Microbiol.">
        <title>Complete genome sequence of Corynebacterium casei LMG S-19264T (=DSM 44701T), isolated from a smear-ripened cheese.</title>
        <authorList>
            <consortium name="US DOE Joint Genome Institute (JGI-PGF)"/>
            <person name="Walter F."/>
            <person name="Albersmeier A."/>
            <person name="Kalinowski J."/>
            <person name="Ruckert C."/>
        </authorList>
    </citation>
    <scope>NUCLEOTIDE SEQUENCE</scope>
    <source>
        <strain evidence="1">CGMCC 4.7368</strain>
    </source>
</reference>
<evidence type="ECO:0000313" key="2">
    <source>
        <dbReference type="Proteomes" id="UP000646523"/>
    </source>
</evidence>